<dbReference type="GO" id="GO:0016787">
    <property type="term" value="F:hydrolase activity"/>
    <property type="evidence" value="ECO:0007669"/>
    <property type="project" value="InterPro"/>
</dbReference>
<keyword evidence="1" id="KW-0456">Lyase</keyword>
<dbReference type="EMBL" id="VSSQ01027039">
    <property type="protein sequence ID" value="MPM76053.1"/>
    <property type="molecule type" value="Genomic_DNA"/>
</dbReference>
<dbReference type="AlphaFoldDB" id="A0A645CGL3"/>
<organism evidence="3">
    <name type="scientific">bioreactor metagenome</name>
    <dbReference type="NCBI Taxonomy" id="1076179"/>
    <lineage>
        <taxon>unclassified sequences</taxon>
        <taxon>metagenomes</taxon>
        <taxon>ecological metagenomes</taxon>
    </lineage>
</organism>
<dbReference type="GO" id="GO:0019748">
    <property type="term" value="P:secondary metabolic process"/>
    <property type="evidence" value="ECO:0007669"/>
    <property type="project" value="TreeGrafter"/>
</dbReference>
<protein>
    <recommendedName>
        <fullName evidence="2">Amidohydrolase-related domain-containing protein</fullName>
    </recommendedName>
</protein>
<dbReference type="InterPro" id="IPR032465">
    <property type="entry name" value="ACMSD"/>
</dbReference>
<feature type="domain" description="Amidohydrolase-related" evidence="2">
    <location>
        <begin position="16"/>
        <end position="274"/>
    </location>
</feature>
<sequence>MQNQNSSQSLGTIEIIDVHNHIFPDKIALRAAENIRDYYGFSDMEGDGTSATLQNLARALNVRHFIISSAATKPNSVGTANDYIHEMTFADPIYIGLGTTHAGFADHKKELVRVKMMGLRGLKIHPDFQGFPINDERLFPAYDAASELDLPILFHVGDENSSLSEAKKLRFVMDKFPQLTVIAAHMGGYKKKAEAEEYLVGTRAYFDTSEWHNYLKPDELLDMIRRHGIEKIMYGCDYPLNSPYTSAKALFNCDLTEKEKRLIFSGNAKKLFRIDD</sequence>
<dbReference type="InterPro" id="IPR032466">
    <property type="entry name" value="Metal_Hydrolase"/>
</dbReference>
<dbReference type="CDD" id="cd01292">
    <property type="entry name" value="metallo-dependent_hydrolases"/>
    <property type="match status" value="1"/>
</dbReference>
<reference evidence="3" key="1">
    <citation type="submission" date="2019-08" db="EMBL/GenBank/DDBJ databases">
        <authorList>
            <person name="Kucharzyk K."/>
            <person name="Murdoch R.W."/>
            <person name="Higgins S."/>
            <person name="Loffler F."/>
        </authorList>
    </citation>
    <scope>NUCLEOTIDE SEQUENCE</scope>
</reference>
<dbReference type="SUPFAM" id="SSF51556">
    <property type="entry name" value="Metallo-dependent hydrolases"/>
    <property type="match status" value="1"/>
</dbReference>
<gene>
    <name evidence="3" type="ORF">SDC9_123048</name>
</gene>
<dbReference type="PANTHER" id="PTHR21240:SF28">
    <property type="entry name" value="ISO-OROTATE DECARBOXYLASE (EUROFUNG)"/>
    <property type="match status" value="1"/>
</dbReference>
<accession>A0A645CGL3</accession>
<dbReference type="PANTHER" id="PTHR21240">
    <property type="entry name" value="2-AMINO-3-CARBOXYLMUCONATE-6-SEMIALDEHYDE DECARBOXYLASE"/>
    <property type="match status" value="1"/>
</dbReference>
<dbReference type="GO" id="GO:0005737">
    <property type="term" value="C:cytoplasm"/>
    <property type="evidence" value="ECO:0007669"/>
    <property type="project" value="TreeGrafter"/>
</dbReference>
<dbReference type="Gene3D" id="3.20.20.140">
    <property type="entry name" value="Metal-dependent hydrolases"/>
    <property type="match status" value="1"/>
</dbReference>
<dbReference type="GO" id="GO:0016831">
    <property type="term" value="F:carboxy-lyase activity"/>
    <property type="evidence" value="ECO:0007669"/>
    <property type="project" value="InterPro"/>
</dbReference>
<evidence type="ECO:0000259" key="2">
    <source>
        <dbReference type="Pfam" id="PF04909"/>
    </source>
</evidence>
<dbReference type="Pfam" id="PF04909">
    <property type="entry name" value="Amidohydro_2"/>
    <property type="match status" value="1"/>
</dbReference>
<dbReference type="InterPro" id="IPR006680">
    <property type="entry name" value="Amidohydro-rel"/>
</dbReference>
<evidence type="ECO:0000256" key="1">
    <source>
        <dbReference type="ARBA" id="ARBA00023239"/>
    </source>
</evidence>
<evidence type="ECO:0000313" key="3">
    <source>
        <dbReference type="EMBL" id="MPM76053.1"/>
    </source>
</evidence>
<proteinExistence type="predicted"/>
<comment type="caution">
    <text evidence="3">The sequence shown here is derived from an EMBL/GenBank/DDBJ whole genome shotgun (WGS) entry which is preliminary data.</text>
</comment>
<name>A0A645CGL3_9ZZZZ</name>